<keyword evidence="2" id="KW-1133">Transmembrane helix</keyword>
<keyword evidence="2" id="KW-0472">Membrane</keyword>
<evidence type="ECO:0000256" key="1">
    <source>
        <dbReference type="SAM" id="MobiDB-lite"/>
    </source>
</evidence>
<dbReference type="EMBL" id="MU842892">
    <property type="protein sequence ID" value="KAK2027611.1"/>
    <property type="molecule type" value="Genomic_DNA"/>
</dbReference>
<name>A0AAD9LYU9_9PEZI</name>
<evidence type="ECO:0000256" key="2">
    <source>
        <dbReference type="SAM" id="Phobius"/>
    </source>
</evidence>
<proteinExistence type="predicted"/>
<organism evidence="3 4">
    <name type="scientific">Colletotrichum zoysiae</name>
    <dbReference type="NCBI Taxonomy" id="1216348"/>
    <lineage>
        <taxon>Eukaryota</taxon>
        <taxon>Fungi</taxon>
        <taxon>Dikarya</taxon>
        <taxon>Ascomycota</taxon>
        <taxon>Pezizomycotina</taxon>
        <taxon>Sordariomycetes</taxon>
        <taxon>Hypocreomycetidae</taxon>
        <taxon>Glomerellales</taxon>
        <taxon>Glomerellaceae</taxon>
        <taxon>Colletotrichum</taxon>
        <taxon>Colletotrichum graminicola species complex</taxon>
    </lineage>
</organism>
<dbReference type="AlphaFoldDB" id="A0AAD9LYU9"/>
<protein>
    <submittedName>
        <fullName evidence="3">Uncharacterized protein</fullName>
    </submittedName>
</protein>
<reference evidence="3" key="1">
    <citation type="submission" date="2021-06" db="EMBL/GenBank/DDBJ databases">
        <title>Comparative genomics, transcriptomics and evolutionary studies reveal genomic signatures of adaptation to plant cell wall in hemibiotrophic fungi.</title>
        <authorList>
            <consortium name="DOE Joint Genome Institute"/>
            <person name="Baroncelli R."/>
            <person name="Diaz J.F."/>
            <person name="Benocci T."/>
            <person name="Peng M."/>
            <person name="Battaglia E."/>
            <person name="Haridas S."/>
            <person name="Andreopoulos W."/>
            <person name="Labutti K."/>
            <person name="Pangilinan J."/>
            <person name="Floch G.L."/>
            <person name="Makela M.R."/>
            <person name="Henrissat B."/>
            <person name="Grigoriev I.V."/>
            <person name="Crouch J.A."/>
            <person name="De Vries R.P."/>
            <person name="Sukno S.A."/>
            <person name="Thon M.R."/>
        </authorList>
    </citation>
    <scope>NUCLEOTIDE SEQUENCE</scope>
    <source>
        <strain evidence="3">MAFF235873</strain>
    </source>
</reference>
<evidence type="ECO:0000313" key="4">
    <source>
        <dbReference type="Proteomes" id="UP001232148"/>
    </source>
</evidence>
<feature type="region of interest" description="Disordered" evidence="1">
    <location>
        <begin position="240"/>
        <end position="292"/>
    </location>
</feature>
<accession>A0AAD9LYU9</accession>
<gene>
    <name evidence="3" type="ORF">LX32DRAFT_434975</name>
</gene>
<evidence type="ECO:0000313" key="3">
    <source>
        <dbReference type="EMBL" id="KAK2027611.1"/>
    </source>
</evidence>
<feature type="compositionally biased region" description="Basic and acidic residues" evidence="1">
    <location>
        <begin position="269"/>
        <end position="280"/>
    </location>
</feature>
<comment type="caution">
    <text evidence="3">The sequence shown here is derived from an EMBL/GenBank/DDBJ whole genome shotgun (WGS) entry which is preliminary data.</text>
</comment>
<sequence>MGSLTTTFTPPASCTNTGIVEIRTPVGTDNFRNYFLQGQNVKSIECFPRNYQPSRAAYYEPGICPSGYTTACAVVTTLDGNVETSVTCCPTMLSCQTDTVLALFPWQSTLVCQSAITTNGDGSWTIGPVTRSAGRRTEFLTGIGVGGAINAYGIQFKVRDGAFPTTSTTIGSVSSPSTVQGVSATAIRTGEPGQSEGEAAKGLSAGAATGIGVGAGAAVILAALAGLWLLRRRRKDKLAAASEKQAAQPGAGQGESPAELRQPFIGHEVAGDNRHSHKPENLPLELDATTGR</sequence>
<keyword evidence="2" id="KW-0812">Transmembrane</keyword>
<keyword evidence="4" id="KW-1185">Reference proteome</keyword>
<dbReference type="Proteomes" id="UP001232148">
    <property type="component" value="Unassembled WGS sequence"/>
</dbReference>
<feature type="transmembrane region" description="Helical" evidence="2">
    <location>
        <begin position="211"/>
        <end position="230"/>
    </location>
</feature>